<dbReference type="EMBL" id="JABWDY010025691">
    <property type="protein sequence ID" value="KAF5189281.1"/>
    <property type="molecule type" value="Genomic_DNA"/>
</dbReference>
<evidence type="ECO:0000313" key="2">
    <source>
        <dbReference type="Proteomes" id="UP000554482"/>
    </source>
</evidence>
<evidence type="ECO:0000313" key="1">
    <source>
        <dbReference type="EMBL" id="KAF5189281.1"/>
    </source>
</evidence>
<dbReference type="OrthoDB" id="1733271at2759"/>
<dbReference type="InterPro" id="IPR036866">
    <property type="entry name" value="RibonucZ/Hydroxyglut_hydro"/>
</dbReference>
<accession>A0A7J6VWR1</accession>
<dbReference type="Proteomes" id="UP000554482">
    <property type="component" value="Unassembled WGS sequence"/>
</dbReference>
<dbReference type="AlphaFoldDB" id="A0A7J6VWR1"/>
<proteinExistence type="predicted"/>
<protein>
    <submittedName>
        <fullName evidence="1">Uncharacterized protein</fullName>
    </submittedName>
</protein>
<keyword evidence="2" id="KW-1185">Reference proteome</keyword>
<sequence length="84" mass="9378">MRVKAEGKAPVSTLAECIHRATFEDDMLEDAIAKNHITMKEAIEVGDSTGLRFQWWGGSIDSARWYFKKIHCHVNSGGLSGDVR</sequence>
<organism evidence="1 2">
    <name type="scientific">Thalictrum thalictroides</name>
    <name type="common">Rue-anemone</name>
    <name type="synonym">Anemone thalictroides</name>
    <dbReference type="NCBI Taxonomy" id="46969"/>
    <lineage>
        <taxon>Eukaryota</taxon>
        <taxon>Viridiplantae</taxon>
        <taxon>Streptophyta</taxon>
        <taxon>Embryophyta</taxon>
        <taxon>Tracheophyta</taxon>
        <taxon>Spermatophyta</taxon>
        <taxon>Magnoliopsida</taxon>
        <taxon>Ranunculales</taxon>
        <taxon>Ranunculaceae</taxon>
        <taxon>Thalictroideae</taxon>
        <taxon>Thalictrum</taxon>
    </lineage>
</organism>
<comment type="caution">
    <text evidence="1">The sequence shown here is derived from an EMBL/GenBank/DDBJ whole genome shotgun (WGS) entry which is preliminary data.</text>
</comment>
<reference evidence="1 2" key="1">
    <citation type="submission" date="2020-06" db="EMBL/GenBank/DDBJ databases">
        <title>Transcriptomic and genomic resources for Thalictrum thalictroides and T. hernandezii: Facilitating candidate gene discovery in an emerging model plant lineage.</title>
        <authorList>
            <person name="Arias T."/>
            <person name="Riano-Pachon D.M."/>
            <person name="Di Stilio V.S."/>
        </authorList>
    </citation>
    <scope>NUCLEOTIDE SEQUENCE [LARGE SCALE GENOMIC DNA]</scope>
    <source>
        <strain evidence="2">cv. WT478/WT964</strain>
        <tissue evidence="1">Leaves</tissue>
    </source>
</reference>
<name>A0A7J6VWR1_THATH</name>
<gene>
    <name evidence="1" type="ORF">FRX31_021134</name>
</gene>
<dbReference type="Gene3D" id="3.60.15.10">
    <property type="entry name" value="Ribonuclease Z/Hydroxyacylglutathione hydrolase-like"/>
    <property type="match status" value="1"/>
</dbReference>